<keyword evidence="4 9" id="KW-0812">Transmembrane</keyword>
<evidence type="ECO:0000256" key="4">
    <source>
        <dbReference type="ARBA" id="ARBA00022692"/>
    </source>
</evidence>
<sequence length="80" mass="9643">MENKRYNLPQIIFIDLMNYCKIPVFLLIAILISAFLVVVIAYQTRLNIAHREKLFLERQMLDTEWRNLILEENELINHII</sequence>
<name>A0A451D216_9GAMM</name>
<gene>
    <name evidence="10" type="primary">ftsL</name>
    <name evidence="10" type="ORF">ERCICUMA2628_205</name>
</gene>
<keyword evidence="6 9" id="KW-0472">Membrane</keyword>
<accession>A0A451D216</accession>
<dbReference type="EMBL" id="LR217703">
    <property type="protein sequence ID" value="VFP79655.1"/>
    <property type="molecule type" value="Genomic_DNA"/>
</dbReference>
<dbReference type="GO" id="GO:0043093">
    <property type="term" value="P:FtsZ-dependent cytokinesis"/>
    <property type="evidence" value="ECO:0007669"/>
    <property type="project" value="TreeGrafter"/>
</dbReference>
<keyword evidence="7" id="KW-0131">Cell cycle</keyword>
<dbReference type="PANTHER" id="PTHR37479">
    <property type="entry name" value="CELL DIVISION PROTEIN FTSL"/>
    <property type="match status" value="1"/>
</dbReference>
<comment type="subcellular location">
    <subcellularLocation>
        <location evidence="1">Cell membrane</location>
        <topology evidence="1">Single-pass type II membrane protein</topology>
    </subcellularLocation>
</comment>
<dbReference type="Pfam" id="PF04999">
    <property type="entry name" value="FtsL"/>
    <property type="match status" value="1"/>
</dbReference>
<evidence type="ECO:0000256" key="9">
    <source>
        <dbReference type="SAM" id="Phobius"/>
    </source>
</evidence>
<evidence type="ECO:0000313" key="11">
    <source>
        <dbReference type="Proteomes" id="UP000294412"/>
    </source>
</evidence>
<dbReference type="AlphaFoldDB" id="A0A451D216"/>
<proteinExistence type="predicted"/>
<dbReference type="NCBIfam" id="TIGR02209">
    <property type="entry name" value="ftsL_broad"/>
    <property type="match status" value="1"/>
</dbReference>
<reference evidence="10 11" key="1">
    <citation type="submission" date="2019-02" db="EMBL/GenBank/DDBJ databases">
        <authorList>
            <person name="Manzano-Marin A."/>
            <person name="Manzano-Marin A."/>
        </authorList>
    </citation>
    <scope>NUCLEOTIDE SEQUENCE [LARGE SCALE GENOMIC DNA]</scope>
    <source>
        <strain evidence="10 11">ErCicuneomaculata</strain>
    </source>
</reference>
<evidence type="ECO:0000256" key="2">
    <source>
        <dbReference type="ARBA" id="ARBA00022475"/>
    </source>
</evidence>
<dbReference type="GO" id="GO:0032153">
    <property type="term" value="C:cell division site"/>
    <property type="evidence" value="ECO:0007669"/>
    <property type="project" value="TreeGrafter"/>
</dbReference>
<evidence type="ECO:0000313" key="10">
    <source>
        <dbReference type="EMBL" id="VFP79655.1"/>
    </source>
</evidence>
<evidence type="ECO:0000256" key="7">
    <source>
        <dbReference type="ARBA" id="ARBA00023306"/>
    </source>
</evidence>
<dbReference type="Proteomes" id="UP000294412">
    <property type="component" value="Chromosome"/>
</dbReference>
<keyword evidence="3 10" id="KW-0132">Cell division</keyword>
<organism evidence="10 11">
    <name type="scientific">Candidatus Erwinia haradaeae</name>
    <dbReference type="NCBI Taxonomy" id="1922217"/>
    <lineage>
        <taxon>Bacteria</taxon>
        <taxon>Pseudomonadati</taxon>
        <taxon>Pseudomonadota</taxon>
        <taxon>Gammaproteobacteria</taxon>
        <taxon>Enterobacterales</taxon>
        <taxon>Erwiniaceae</taxon>
        <taxon>Erwinia</taxon>
    </lineage>
</organism>
<feature type="transmembrane region" description="Helical" evidence="9">
    <location>
        <begin position="22"/>
        <end position="42"/>
    </location>
</feature>
<keyword evidence="5 9" id="KW-1133">Transmembrane helix</keyword>
<dbReference type="InterPro" id="IPR011922">
    <property type="entry name" value="Cell_div_FtsL"/>
</dbReference>
<dbReference type="PANTHER" id="PTHR37479:SF1">
    <property type="entry name" value="CELL DIVISION PROTEIN FTSL"/>
    <property type="match status" value="1"/>
</dbReference>
<evidence type="ECO:0000256" key="6">
    <source>
        <dbReference type="ARBA" id="ARBA00023136"/>
    </source>
</evidence>
<protein>
    <recommendedName>
        <fullName evidence="8">Cell division protein FtsL</fullName>
    </recommendedName>
</protein>
<evidence type="ECO:0000256" key="5">
    <source>
        <dbReference type="ARBA" id="ARBA00022989"/>
    </source>
</evidence>
<evidence type="ECO:0000256" key="3">
    <source>
        <dbReference type="ARBA" id="ARBA00022618"/>
    </source>
</evidence>
<dbReference type="GO" id="GO:0005886">
    <property type="term" value="C:plasma membrane"/>
    <property type="evidence" value="ECO:0007669"/>
    <property type="project" value="UniProtKB-SubCell"/>
</dbReference>
<keyword evidence="2" id="KW-1003">Cell membrane</keyword>
<evidence type="ECO:0000256" key="8">
    <source>
        <dbReference type="NCBIfam" id="TIGR02209"/>
    </source>
</evidence>
<evidence type="ECO:0000256" key="1">
    <source>
        <dbReference type="ARBA" id="ARBA00004401"/>
    </source>
</evidence>